<sequence>MKEQEMLEPTELKSYPNFSDSKHNLLCSELKQLYVAITRTRQRLWICDNTKVYSRPTIVGGANQGSKSLLNSG</sequence>
<dbReference type="PANTHER" id="PTHR21529:SF4">
    <property type="entry name" value="TPR AND ANKYRIN REPEAT-CONTAINING PROTEIN 1"/>
    <property type="match status" value="1"/>
</dbReference>
<protein>
    <submittedName>
        <fullName evidence="1">Uncharacterized protein</fullName>
    </submittedName>
</protein>
<accession>A0A0B2QN29</accession>
<dbReference type="InterPro" id="IPR039904">
    <property type="entry name" value="TRANK1"/>
</dbReference>
<dbReference type="PANTHER" id="PTHR21529">
    <property type="entry name" value="MAMMARY TURMOR VIRUS RECEPTOR HOMOLOG 1, 2 MTVR1, 2"/>
    <property type="match status" value="1"/>
</dbReference>
<reference evidence="1" key="1">
    <citation type="submission" date="2014-07" db="EMBL/GenBank/DDBJ databases">
        <title>Identification of a novel salt tolerance gene in wild soybean by whole-genome sequencing.</title>
        <authorList>
            <person name="Lam H.-M."/>
            <person name="Qi X."/>
            <person name="Li M.-W."/>
            <person name="Liu X."/>
            <person name="Xie M."/>
            <person name="Ni M."/>
            <person name="Xu X."/>
        </authorList>
    </citation>
    <scope>NUCLEOTIDE SEQUENCE [LARGE SCALE GENOMIC DNA]</scope>
    <source>
        <tissue evidence="1">Root</tissue>
    </source>
</reference>
<organism evidence="1">
    <name type="scientific">Glycine soja</name>
    <name type="common">Wild soybean</name>
    <dbReference type="NCBI Taxonomy" id="3848"/>
    <lineage>
        <taxon>Eukaryota</taxon>
        <taxon>Viridiplantae</taxon>
        <taxon>Streptophyta</taxon>
        <taxon>Embryophyta</taxon>
        <taxon>Tracheophyta</taxon>
        <taxon>Spermatophyta</taxon>
        <taxon>Magnoliopsida</taxon>
        <taxon>eudicotyledons</taxon>
        <taxon>Gunneridae</taxon>
        <taxon>Pentapetalae</taxon>
        <taxon>rosids</taxon>
        <taxon>fabids</taxon>
        <taxon>Fabales</taxon>
        <taxon>Fabaceae</taxon>
        <taxon>Papilionoideae</taxon>
        <taxon>50 kb inversion clade</taxon>
        <taxon>NPAAA clade</taxon>
        <taxon>indigoferoid/millettioid clade</taxon>
        <taxon>Phaseoleae</taxon>
        <taxon>Glycine</taxon>
        <taxon>Glycine subgen. Soja</taxon>
    </lineage>
</organism>
<dbReference type="Proteomes" id="UP000053555">
    <property type="component" value="Unassembled WGS sequence"/>
</dbReference>
<gene>
    <name evidence="1" type="ORF">glysoja_047246</name>
</gene>
<evidence type="ECO:0000313" key="1">
    <source>
        <dbReference type="EMBL" id="KHN21268.1"/>
    </source>
</evidence>
<proteinExistence type="predicted"/>
<dbReference type="EMBL" id="KN657990">
    <property type="protein sequence ID" value="KHN21268.1"/>
    <property type="molecule type" value="Genomic_DNA"/>
</dbReference>
<dbReference type="AlphaFoldDB" id="A0A0B2QN29"/>
<name>A0A0B2QN29_GLYSO</name>